<keyword evidence="2" id="KW-1185">Reference proteome</keyword>
<dbReference type="EMBL" id="JAIXMP010000019">
    <property type="protein sequence ID" value="KAI9258065.1"/>
    <property type="molecule type" value="Genomic_DNA"/>
</dbReference>
<proteinExistence type="predicted"/>
<reference evidence="1" key="1">
    <citation type="journal article" date="2022" name="IScience">
        <title>Evolution of zygomycete secretomes and the origins of terrestrial fungal ecologies.</title>
        <authorList>
            <person name="Chang Y."/>
            <person name="Wang Y."/>
            <person name="Mondo S."/>
            <person name="Ahrendt S."/>
            <person name="Andreopoulos W."/>
            <person name="Barry K."/>
            <person name="Beard J."/>
            <person name="Benny G.L."/>
            <person name="Blankenship S."/>
            <person name="Bonito G."/>
            <person name="Cuomo C."/>
            <person name="Desiro A."/>
            <person name="Gervers K.A."/>
            <person name="Hundley H."/>
            <person name="Kuo A."/>
            <person name="LaButti K."/>
            <person name="Lang B.F."/>
            <person name="Lipzen A."/>
            <person name="O'Donnell K."/>
            <person name="Pangilinan J."/>
            <person name="Reynolds N."/>
            <person name="Sandor L."/>
            <person name="Smith M.E."/>
            <person name="Tsang A."/>
            <person name="Grigoriev I.V."/>
            <person name="Stajich J.E."/>
            <person name="Spatafora J.W."/>
        </authorList>
    </citation>
    <scope>NUCLEOTIDE SEQUENCE</scope>
    <source>
        <strain evidence="1">RSA 2281</strain>
    </source>
</reference>
<name>A0AAD5K678_9FUNG</name>
<sequence>MSANKNIPHQYSSTNTVTTTTDNKIITFMAPMDSTTPFPKVQLEFSPKPGTPFAQRIDIKNDEKLHIFNAILFENGKSNMNNVSKEIIYAFEHLNCYTKYDQILLLKDCAVIQNEVSTHRYIRSYEHLKLGCDVLPISEQKKLKYDPIFIDDIIVHTPVVCPQHHRPFVNIDCLASDTKEKAEEHKKQEGKAFEDHTRLLHRGFEELHENYKNTELQ</sequence>
<organism evidence="1 2">
    <name type="scientific">Phascolomyces articulosus</name>
    <dbReference type="NCBI Taxonomy" id="60185"/>
    <lineage>
        <taxon>Eukaryota</taxon>
        <taxon>Fungi</taxon>
        <taxon>Fungi incertae sedis</taxon>
        <taxon>Mucoromycota</taxon>
        <taxon>Mucoromycotina</taxon>
        <taxon>Mucoromycetes</taxon>
        <taxon>Mucorales</taxon>
        <taxon>Lichtheimiaceae</taxon>
        <taxon>Phascolomyces</taxon>
    </lineage>
</organism>
<evidence type="ECO:0000313" key="1">
    <source>
        <dbReference type="EMBL" id="KAI9258065.1"/>
    </source>
</evidence>
<comment type="caution">
    <text evidence="1">The sequence shown here is derived from an EMBL/GenBank/DDBJ whole genome shotgun (WGS) entry which is preliminary data.</text>
</comment>
<dbReference type="AlphaFoldDB" id="A0AAD5K678"/>
<reference evidence="1" key="2">
    <citation type="submission" date="2023-02" db="EMBL/GenBank/DDBJ databases">
        <authorList>
            <consortium name="DOE Joint Genome Institute"/>
            <person name="Mondo S.J."/>
            <person name="Chang Y."/>
            <person name="Wang Y."/>
            <person name="Ahrendt S."/>
            <person name="Andreopoulos W."/>
            <person name="Barry K."/>
            <person name="Beard J."/>
            <person name="Benny G.L."/>
            <person name="Blankenship S."/>
            <person name="Bonito G."/>
            <person name="Cuomo C."/>
            <person name="Desiro A."/>
            <person name="Gervers K.A."/>
            <person name="Hundley H."/>
            <person name="Kuo A."/>
            <person name="LaButti K."/>
            <person name="Lang B.F."/>
            <person name="Lipzen A."/>
            <person name="O'Donnell K."/>
            <person name="Pangilinan J."/>
            <person name="Reynolds N."/>
            <person name="Sandor L."/>
            <person name="Smith M.W."/>
            <person name="Tsang A."/>
            <person name="Grigoriev I.V."/>
            <person name="Stajich J.E."/>
            <person name="Spatafora J.W."/>
        </authorList>
    </citation>
    <scope>NUCLEOTIDE SEQUENCE</scope>
    <source>
        <strain evidence="1">RSA 2281</strain>
    </source>
</reference>
<accession>A0AAD5K678</accession>
<dbReference type="Proteomes" id="UP001209540">
    <property type="component" value="Unassembled WGS sequence"/>
</dbReference>
<protein>
    <submittedName>
        <fullName evidence="1">Uncharacterized protein</fullName>
    </submittedName>
</protein>
<gene>
    <name evidence="1" type="ORF">BDA99DRAFT_539082</name>
</gene>
<evidence type="ECO:0000313" key="2">
    <source>
        <dbReference type="Proteomes" id="UP001209540"/>
    </source>
</evidence>